<proteinExistence type="predicted"/>
<dbReference type="Proteomes" id="UP000321863">
    <property type="component" value="Unassembled WGS sequence"/>
</dbReference>
<dbReference type="AlphaFoldDB" id="A0A511YMI2"/>
<dbReference type="EMBL" id="BJYJ01000009">
    <property type="protein sequence ID" value="GEN76380.1"/>
    <property type="molecule type" value="Genomic_DNA"/>
</dbReference>
<sequence length="73" mass="8777">MSLFKENFRHIIVAEIEETYGIAIPEHTEKQELVYLLSHSLLGIYHKKLYVYFISGHVVNYKVHHFIFNRKIM</sequence>
<evidence type="ECO:0000313" key="2">
    <source>
        <dbReference type="Proteomes" id="UP000321863"/>
    </source>
</evidence>
<comment type="caution">
    <text evidence="1">The sequence shown here is derived from an EMBL/GenBank/DDBJ whole genome shotgun (WGS) entry which is preliminary data.</text>
</comment>
<evidence type="ECO:0000313" key="1">
    <source>
        <dbReference type="EMBL" id="GEN76380.1"/>
    </source>
</evidence>
<accession>A0A511YMI2</accession>
<protein>
    <submittedName>
        <fullName evidence="1">Uncharacterized protein</fullName>
    </submittedName>
</protein>
<dbReference type="OrthoDB" id="1264261at2"/>
<reference evidence="1 2" key="1">
    <citation type="submission" date="2019-07" db="EMBL/GenBank/DDBJ databases">
        <title>Whole genome shotgun sequence of Chryseobacterium hagamense NBRC 105253.</title>
        <authorList>
            <person name="Hosoyama A."/>
            <person name="Uohara A."/>
            <person name="Ohji S."/>
            <person name="Ichikawa N."/>
        </authorList>
    </citation>
    <scope>NUCLEOTIDE SEQUENCE [LARGE SCALE GENOMIC DNA]</scope>
    <source>
        <strain evidence="1 2">NBRC 105253</strain>
    </source>
</reference>
<organism evidence="1 2">
    <name type="scientific">Chryseobacterium hagamense</name>
    <dbReference type="NCBI Taxonomy" id="395935"/>
    <lineage>
        <taxon>Bacteria</taxon>
        <taxon>Pseudomonadati</taxon>
        <taxon>Bacteroidota</taxon>
        <taxon>Flavobacteriia</taxon>
        <taxon>Flavobacteriales</taxon>
        <taxon>Weeksellaceae</taxon>
        <taxon>Chryseobacterium group</taxon>
        <taxon>Chryseobacterium</taxon>
    </lineage>
</organism>
<name>A0A511YMI2_9FLAO</name>
<dbReference type="RefSeq" id="WP_146941297.1">
    <property type="nucleotide sequence ID" value="NZ_BJYJ01000009.1"/>
</dbReference>
<keyword evidence="2" id="KW-1185">Reference proteome</keyword>
<gene>
    <name evidence="1" type="ORF">CHA01nite_21200</name>
</gene>